<gene>
    <name evidence="2" type="ORF">D1831_10535</name>
</gene>
<name>A0A426D5C7_9LACO</name>
<accession>A0A426D5C7</accession>
<comment type="caution">
    <text evidence="2">The sequence shown here is derived from an EMBL/GenBank/DDBJ whole genome shotgun (WGS) entry which is preliminary data.</text>
</comment>
<evidence type="ECO:0000313" key="3">
    <source>
        <dbReference type="Proteomes" id="UP000283633"/>
    </source>
</evidence>
<dbReference type="InterPro" id="IPR035093">
    <property type="entry name" value="RelE/ParE_toxin_dom_sf"/>
</dbReference>
<keyword evidence="1" id="KW-1277">Toxin-antitoxin system</keyword>
<sequence>MPTRWKVVYANQARLDLHNIDAYIRNVRLAPNSATNLISKILTTIDQLTLMPTRHQLYATEPWHSRGLRYVPVNHYIVFYLPEKTNQTVQILRIMYHGQDTSHHLSSFL</sequence>
<dbReference type="OrthoDB" id="362857at2"/>
<organism evidence="2 3">
    <name type="scientific">Lactiplantibacillus garii</name>
    <dbReference type="NCBI Taxonomy" id="2306423"/>
    <lineage>
        <taxon>Bacteria</taxon>
        <taxon>Bacillati</taxon>
        <taxon>Bacillota</taxon>
        <taxon>Bacilli</taxon>
        <taxon>Lactobacillales</taxon>
        <taxon>Lactobacillaceae</taxon>
        <taxon>Lactiplantibacillus</taxon>
    </lineage>
</organism>
<evidence type="ECO:0000313" key="2">
    <source>
        <dbReference type="EMBL" id="RRK09855.1"/>
    </source>
</evidence>
<proteinExistence type="predicted"/>
<dbReference type="InterPro" id="IPR007712">
    <property type="entry name" value="RelE/ParE_toxin"/>
</dbReference>
<keyword evidence="3" id="KW-1185">Reference proteome</keyword>
<dbReference type="Pfam" id="PF05016">
    <property type="entry name" value="ParE_toxin"/>
    <property type="match status" value="1"/>
</dbReference>
<dbReference type="RefSeq" id="WP_125072896.1">
    <property type="nucleotide sequence ID" value="NZ_QWZQ01000037.1"/>
</dbReference>
<dbReference type="Proteomes" id="UP000283633">
    <property type="component" value="Unassembled WGS sequence"/>
</dbReference>
<dbReference type="AlphaFoldDB" id="A0A426D5C7"/>
<dbReference type="Gene3D" id="3.30.2310.20">
    <property type="entry name" value="RelE-like"/>
    <property type="match status" value="1"/>
</dbReference>
<protein>
    <submittedName>
        <fullName evidence="2">Type II toxin-antitoxin system RelE/ParE family toxin</fullName>
    </submittedName>
</protein>
<dbReference type="EMBL" id="QWZQ01000037">
    <property type="protein sequence ID" value="RRK09855.1"/>
    <property type="molecule type" value="Genomic_DNA"/>
</dbReference>
<evidence type="ECO:0000256" key="1">
    <source>
        <dbReference type="ARBA" id="ARBA00022649"/>
    </source>
</evidence>
<reference evidence="2 3" key="1">
    <citation type="submission" date="2018-08" db="EMBL/GenBank/DDBJ databases">
        <title>Genome Lactobacillus garii FI11369.</title>
        <authorList>
            <person name="Diaz M."/>
            <person name="Narbad A."/>
        </authorList>
    </citation>
    <scope>NUCLEOTIDE SEQUENCE [LARGE SCALE GENOMIC DNA]</scope>
    <source>
        <strain evidence="2 3">FI11369</strain>
    </source>
</reference>